<gene>
    <name evidence="2" type="ORF">V0U79_08440</name>
</gene>
<evidence type="ECO:0000256" key="1">
    <source>
        <dbReference type="ARBA" id="ARBA00001954"/>
    </source>
</evidence>
<dbReference type="GO" id="GO:0032259">
    <property type="term" value="P:methylation"/>
    <property type="evidence" value="ECO:0007669"/>
    <property type="project" value="UniProtKB-KW"/>
</dbReference>
<evidence type="ECO:0000313" key="2">
    <source>
        <dbReference type="EMBL" id="MEE2526392.1"/>
    </source>
</evidence>
<dbReference type="GO" id="GO:0008168">
    <property type="term" value="F:methyltransferase activity"/>
    <property type="evidence" value="ECO:0007669"/>
    <property type="project" value="UniProtKB-KW"/>
</dbReference>
<dbReference type="RefSeq" id="WP_330199055.1">
    <property type="nucleotide sequence ID" value="NZ_JAZDRP010000004.1"/>
</dbReference>
<keyword evidence="3" id="KW-1185">Reference proteome</keyword>
<dbReference type="Pfam" id="PF13489">
    <property type="entry name" value="Methyltransf_23"/>
    <property type="match status" value="1"/>
</dbReference>
<dbReference type="EMBL" id="JAZDRP010000004">
    <property type="protein sequence ID" value="MEE2526392.1"/>
    <property type="molecule type" value="Genomic_DNA"/>
</dbReference>
<proteinExistence type="predicted"/>
<dbReference type="Gene3D" id="2.60.120.620">
    <property type="entry name" value="q2cbj1_9rhob like domain"/>
    <property type="match status" value="1"/>
</dbReference>
<dbReference type="Pfam" id="PF05721">
    <property type="entry name" value="PhyH"/>
    <property type="match status" value="1"/>
</dbReference>
<keyword evidence="2" id="KW-0808">Transferase</keyword>
<protein>
    <submittedName>
        <fullName evidence="2">Methyltransferase domain-containing protein</fullName>
    </submittedName>
</protein>
<keyword evidence="2" id="KW-0489">Methyltransferase</keyword>
<reference evidence="2 3" key="1">
    <citation type="submission" date="2024-01" db="EMBL/GenBank/DDBJ databases">
        <title>Hyphobacterium bacterium isolated from marine sediment.</title>
        <authorList>
            <person name="Zhao S."/>
        </authorList>
    </citation>
    <scope>NUCLEOTIDE SEQUENCE [LARGE SCALE GENOMIC DNA]</scope>
    <source>
        <strain evidence="3">HN65</strain>
    </source>
</reference>
<dbReference type="SUPFAM" id="SSF53335">
    <property type="entry name" value="S-adenosyl-L-methionine-dependent methyltransferases"/>
    <property type="match status" value="1"/>
</dbReference>
<evidence type="ECO:0000313" key="3">
    <source>
        <dbReference type="Proteomes" id="UP001354971"/>
    </source>
</evidence>
<dbReference type="PANTHER" id="PTHR20883">
    <property type="entry name" value="PHYTANOYL-COA DIOXYGENASE DOMAIN CONTAINING 1"/>
    <property type="match status" value="1"/>
</dbReference>
<dbReference type="Gene3D" id="3.40.50.150">
    <property type="entry name" value="Vaccinia Virus protein VP39"/>
    <property type="match status" value="1"/>
</dbReference>
<dbReference type="PANTHER" id="PTHR20883:SF48">
    <property type="entry name" value="ECTOINE DIOXYGENASE"/>
    <property type="match status" value="1"/>
</dbReference>
<dbReference type="Proteomes" id="UP001354971">
    <property type="component" value="Unassembled WGS sequence"/>
</dbReference>
<accession>A0ABU7LR50</accession>
<organism evidence="2 3">
    <name type="scientific">Hyphobacterium lacteum</name>
    <dbReference type="NCBI Taxonomy" id="3116575"/>
    <lineage>
        <taxon>Bacteria</taxon>
        <taxon>Pseudomonadati</taxon>
        <taxon>Pseudomonadota</taxon>
        <taxon>Alphaproteobacteria</taxon>
        <taxon>Maricaulales</taxon>
        <taxon>Maricaulaceae</taxon>
        <taxon>Hyphobacterium</taxon>
    </lineage>
</organism>
<comment type="cofactor">
    <cofactor evidence="1">
        <name>Fe(2+)</name>
        <dbReference type="ChEBI" id="CHEBI:29033"/>
    </cofactor>
</comment>
<dbReference type="CDD" id="cd02440">
    <property type="entry name" value="AdoMet_MTases"/>
    <property type="match status" value="1"/>
</dbReference>
<dbReference type="InterPro" id="IPR029063">
    <property type="entry name" value="SAM-dependent_MTases_sf"/>
</dbReference>
<dbReference type="InterPro" id="IPR008775">
    <property type="entry name" value="Phytyl_CoA_dOase-like"/>
</dbReference>
<sequence>MTEARTCPSCGGRFKTAYEPFDIPLGQKAGIEACDQCGLAQRVPGVAFDFTDIGAEHYMNDWQALELSGLSFKYDRMVDQARDLAPWVMKNGPWPRHLLDVGSGPGYFLFHARAHGWKVSGVDPWKVIANWGSKHLDLPIEASRIEDSQQAAKSVEVVTAMDVISFTDDPVGFLKACREKLKPGGMLMISTPNFDSGARKAQGPDWPGLSANARRWFFTPDSLERAARAAGFGACRVQLAGGADGDEELLFYAQSPFKASVGWADIAEEAPSDNMLPPLDRKQVDENLLSDEQRHWREHGFLILRNFIPHDVIDAYCRVREKVPAPGGWDDETPYMGVEEIRDLCLYRPLVDKLTSLIGEEMVMNLNLTGWKTTQRDWHQDDYLNPDEVRGRYVACWFALDTITPDSGPFQFVPGTHQWPHIKKSKILNFVPEEVRQTRAWPIHSERVLTPFFEEMIERENLSKVDFTAEKGDVLIWHARLLHRGTVAKNPDRLRKAIITHYTALDAMKHYGAVERWDTGGLYFVEPTKRAPDPSRVVEPV</sequence>
<comment type="caution">
    <text evidence="2">The sequence shown here is derived from an EMBL/GenBank/DDBJ whole genome shotgun (WGS) entry which is preliminary data.</text>
</comment>
<dbReference type="SUPFAM" id="SSF51197">
    <property type="entry name" value="Clavaminate synthase-like"/>
    <property type="match status" value="1"/>
</dbReference>
<name>A0ABU7LR50_9PROT</name>